<protein>
    <submittedName>
        <fullName evidence="1">Uncharacterized protein</fullName>
    </submittedName>
</protein>
<name>A0ACC0VXH3_9STRA</name>
<dbReference type="Proteomes" id="UP001163321">
    <property type="component" value="Chromosome 5"/>
</dbReference>
<reference evidence="1 2" key="1">
    <citation type="journal article" date="2022" name="bioRxiv">
        <title>The genome of the oomycete Peronosclerospora sorghi, a cosmopolitan pathogen of maize and sorghum, is inflated with dispersed pseudogenes.</title>
        <authorList>
            <person name="Fletcher K."/>
            <person name="Martin F."/>
            <person name="Isakeit T."/>
            <person name="Cavanaugh K."/>
            <person name="Magill C."/>
            <person name="Michelmore R."/>
        </authorList>
    </citation>
    <scope>NUCLEOTIDE SEQUENCE [LARGE SCALE GENOMIC DNA]</scope>
    <source>
        <strain evidence="1">P6</strain>
    </source>
</reference>
<comment type="caution">
    <text evidence="1">The sequence shown here is derived from an EMBL/GenBank/DDBJ whole genome shotgun (WGS) entry which is preliminary data.</text>
</comment>
<evidence type="ECO:0000313" key="2">
    <source>
        <dbReference type="Proteomes" id="UP001163321"/>
    </source>
</evidence>
<sequence length="67" mass="7600">MASLKAENYSMDDERTVLMDKTAVYFEDPRMVTVDTKGAKHLTFHSTELESMRITATNSGRKITLQS</sequence>
<gene>
    <name evidence="1" type="ORF">PsorP6_008838</name>
</gene>
<proteinExistence type="predicted"/>
<organism evidence="1 2">
    <name type="scientific">Peronosclerospora sorghi</name>
    <dbReference type="NCBI Taxonomy" id="230839"/>
    <lineage>
        <taxon>Eukaryota</taxon>
        <taxon>Sar</taxon>
        <taxon>Stramenopiles</taxon>
        <taxon>Oomycota</taxon>
        <taxon>Peronosporomycetes</taxon>
        <taxon>Peronosporales</taxon>
        <taxon>Peronosporaceae</taxon>
        <taxon>Peronosclerospora</taxon>
    </lineage>
</organism>
<evidence type="ECO:0000313" key="1">
    <source>
        <dbReference type="EMBL" id="KAI9911070.1"/>
    </source>
</evidence>
<dbReference type="EMBL" id="CM047584">
    <property type="protein sequence ID" value="KAI9911070.1"/>
    <property type="molecule type" value="Genomic_DNA"/>
</dbReference>
<accession>A0ACC0VXH3</accession>
<keyword evidence="2" id="KW-1185">Reference proteome</keyword>